<keyword evidence="6" id="KW-1133">Transmembrane helix</keyword>
<organism evidence="9 10">
    <name type="scientific">Candidatus Wallbacteria bacterium GWC2_49_35</name>
    <dbReference type="NCBI Taxonomy" id="1817813"/>
    <lineage>
        <taxon>Bacteria</taxon>
        <taxon>Candidatus Walliibacteriota</taxon>
    </lineage>
</organism>
<keyword evidence="3 6" id="KW-0808">Transferase</keyword>
<dbReference type="Gene3D" id="3.40.50.2000">
    <property type="entry name" value="Glycogen Phosphorylase B"/>
    <property type="match status" value="1"/>
</dbReference>
<dbReference type="GO" id="GO:0009244">
    <property type="term" value="P:lipopolysaccharide core region biosynthetic process"/>
    <property type="evidence" value="ECO:0007669"/>
    <property type="project" value="UniProtKB-UniRule"/>
</dbReference>
<reference evidence="9 10" key="1">
    <citation type="journal article" date="2016" name="Nat. Commun.">
        <title>Thousands of microbial genomes shed light on interconnected biogeochemical processes in an aquifer system.</title>
        <authorList>
            <person name="Anantharaman K."/>
            <person name="Brown C.T."/>
            <person name="Hug L.A."/>
            <person name="Sharon I."/>
            <person name="Castelle C.J."/>
            <person name="Probst A.J."/>
            <person name="Thomas B.C."/>
            <person name="Singh A."/>
            <person name="Wilkins M.J."/>
            <person name="Karaoz U."/>
            <person name="Brodie E.L."/>
            <person name="Williams K.H."/>
            <person name="Hubbard S.S."/>
            <person name="Banfield J.F."/>
        </authorList>
    </citation>
    <scope>NUCLEOTIDE SEQUENCE [LARGE SCALE GENOMIC DNA]</scope>
</reference>
<evidence type="ECO:0000256" key="2">
    <source>
        <dbReference type="ARBA" id="ARBA00022519"/>
    </source>
</evidence>
<dbReference type="Pfam" id="PF04413">
    <property type="entry name" value="Glycos_transf_N"/>
    <property type="match status" value="1"/>
</dbReference>
<keyword evidence="6" id="KW-0812">Transmembrane</keyword>
<keyword evidence="6" id="KW-1003">Cell membrane</keyword>
<feature type="domain" description="Glycosyl transferase family 1" evidence="7">
    <location>
        <begin position="260"/>
        <end position="414"/>
    </location>
</feature>
<dbReference type="STRING" id="1817813.A2008_02110"/>
<gene>
    <name evidence="9" type="ORF">A2008_02110</name>
</gene>
<feature type="transmembrane region" description="Helical" evidence="6">
    <location>
        <begin position="12"/>
        <end position="32"/>
    </location>
</feature>
<evidence type="ECO:0000256" key="4">
    <source>
        <dbReference type="PIRSR" id="PIRSR639901-1"/>
    </source>
</evidence>
<feature type="site" description="Transition state stabilizer" evidence="5">
    <location>
        <position position="141"/>
    </location>
</feature>
<evidence type="ECO:0000256" key="6">
    <source>
        <dbReference type="RuleBase" id="RU365103"/>
    </source>
</evidence>
<dbReference type="PANTHER" id="PTHR42755:SF1">
    <property type="entry name" value="3-DEOXY-D-MANNO-OCTULOSONIC ACID TRANSFERASE, MITOCHONDRIAL-RELATED"/>
    <property type="match status" value="1"/>
</dbReference>
<comment type="catalytic activity">
    <reaction evidence="6">
        <text>lipid IVA (E. coli) + CMP-3-deoxy-beta-D-manno-octulosonate = alpha-Kdo-(2-&gt;6)-lipid IVA (E. coli) + CMP + H(+)</text>
        <dbReference type="Rhea" id="RHEA:28066"/>
        <dbReference type="ChEBI" id="CHEBI:15378"/>
        <dbReference type="ChEBI" id="CHEBI:58603"/>
        <dbReference type="ChEBI" id="CHEBI:60364"/>
        <dbReference type="ChEBI" id="CHEBI:60377"/>
        <dbReference type="ChEBI" id="CHEBI:85987"/>
        <dbReference type="EC" id="2.4.99.12"/>
    </reaction>
</comment>
<proteinExistence type="inferred from homology"/>
<feature type="site" description="Transition state stabilizer" evidence="5">
    <location>
        <position position="219"/>
    </location>
</feature>
<dbReference type="GO" id="GO:0009245">
    <property type="term" value="P:lipid A biosynthetic process"/>
    <property type="evidence" value="ECO:0007669"/>
    <property type="project" value="TreeGrafter"/>
</dbReference>
<name>A0A1F7WJP3_9BACT</name>
<feature type="active site" description="Proton acceptor" evidence="4">
    <location>
        <position position="71"/>
    </location>
</feature>
<dbReference type="AlphaFoldDB" id="A0A1F7WJP3"/>
<dbReference type="GO" id="GO:0030313">
    <property type="term" value="C:cell envelope"/>
    <property type="evidence" value="ECO:0007669"/>
    <property type="project" value="UniProtKB-SubCell"/>
</dbReference>
<dbReference type="InterPro" id="IPR007507">
    <property type="entry name" value="Glycos_transf_N"/>
</dbReference>
<keyword evidence="6" id="KW-0472">Membrane</keyword>
<sequence length="448" mass="50092">MRIISSLTYNLILYSALFASVLCSPFIAWRIYKTGKYKKSIMRRLGIVIDAAPGIGAGDRVIWLHAVSVGETLATIEFQKKIKDSFPDHKLLFTVSTETGFAVALEKCKSADAVLYFPMDFHFSIYRFISRFDVRAVVLTETEVWPNLLGILNKKNIPSFIINGRISDRSYKNYIKYSFIFAPVFAMISRCMMQSELDAERIISAGALSGNVSVAGNIKYDEISAYMSADRAGIYERFGYRETDVLFVAGSVHPGEDREVVDAYLSVKERHPELKMIIAPRKFDKIGLLYDYLGAKGVRYEKRSELAKKQTGPSEDVMVLDTVGELVRTYAMARAVFIGGSLVDTGGHNLLEAAVFKKTVIFGPHTHNFREMSSSFLGSGAGILVENSSELASKILYLLELSDDDYGRLSEKAYHEVAKRAGASDKIILCLQSSLNFVIIMLNFIDFM</sequence>
<evidence type="ECO:0000259" key="7">
    <source>
        <dbReference type="Pfam" id="PF00534"/>
    </source>
</evidence>
<dbReference type="InterPro" id="IPR001296">
    <property type="entry name" value="Glyco_trans_1"/>
</dbReference>
<comment type="similarity">
    <text evidence="6">Belongs to the glycosyltransferase group 1 family.</text>
</comment>
<dbReference type="GO" id="GO:0043842">
    <property type="term" value="F:Kdo transferase activity"/>
    <property type="evidence" value="ECO:0007669"/>
    <property type="project" value="UniProtKB-EC"/>
</dbReference>
<comment type="subcellular location">
    <subcellularLocation>
        <location evidence="1">Cell envelope</location>
    </subcellularLocation>
    <subcellularLocation>
        <location evidence="6">Cell membrane</location>
    </subcellularLocation>
</comment>
<dbReference type="SUPFAM" id="SSF53756">
    <property type="entry name" value="UDP-Glycosyltransferase/glycogen phosphorylase"/>
    <property type="match status" value="1"/>
</dbReference>
<comment type="pathway">
    <text evidence="6">Bacterial outer membrane biogenesis; LPS core biosynthesis.</text>
</comment>
<comment type="caution">
    <text evidence="9">The sequence shown here is derived from an EMBL/GenBank/DDBJ whole genome shotgun (WGS) entry which is preliminary data.</text>
</comment>
<evidence type="ECO:0000256" key="1">
    <source>
        <dbReference type="ARBA" id="ARBA00004196"/>
    </source>
</evidence>
<dbReference type="Gene3D" id="3.40.50.11720">
    <property type="entry name" value="3-Deoxy-D-manno-octulosonic-acid transferase, N-terminal domain"/>
    <property type="match status" value="1"/>
</dbReference>
<keyword evidence="6" id="KW-0448">Lipopolysaccharide biosynthesis</keyword>
<protein>
    <recommendedName>
        <fullName evidence="6">3-deoxy-D-manno-octulosonic acid transferase</fullName>
        <shortName evidence="6">Kdo transferase</shortName>
        <ecNumber evidence="6">2.4.99.12</ecNumber>
    </recommendedName>
    <alternativeName>
        <fullName evidence="6">Lipid IV(A) 3-deoxy-D-manno-octulosonic acid transferase</fullName>
    </alternativeName>
</protein>
<dbReference type="UniPathway" id="UPA00958"/>
<feature type="domain" description="3-deoxy-D-manno-octulosonic-acid transferase N-terminal" evidence="8">
    <location>
        <begin position="44"/>
        <end position="221"/>
    </location>
</feature>
<accession>A0A1F7WJP3</accession>
<dbReference type="EC" id="2.4.99.12" evidence="6"/>
<evidence type="ECO:0000259" key="8">
    <source>
        <dbReference type="Pfam" id="PF04413"/>
    </source>
</evidence>
<evidence type="ECO:0000256" key="5">
    <source>
        <dbReference type="PIRSR" id="PIRSR639901-2"/>
    </source>
</evidence>
<dbReference type="PANTHER" id="PTHR42755">
    <property type="entry name" value="3-DEOXY-MANNO-OCTULOSONATE CYTIDYLYLTRANSFERASE"/>
    <property type="match status" value="1"/>
</dbReference>
<comment type="function">
    <text evidence="6">Involved in lipopolysaccharide (LPS) biosynthesis. Catalyzes the transfer of 3-deoxy-D-manno-octulosonate (Kdo) residue(s) from CMP-Kdo to lipid IV(A), the tetraacyldisaccharide-1,4'-bisphosphate precursor of lipid A.</text>
</comment>
<dbReference type="Proteomes" id="UP000178735">
    <property type="component" value="Unassembled WGS sequence"/>
</dbReference>
<dbReference type="InterPro" id="IPR038107">
    <property type="entry name" value="Glycos_transf_N_sf"/>
</dbReference>
<dbReference type="GO" id="GO:0005886">
    <property type="term" value="C:plasma membrane"/>
    <property type="evidence" value="ECO:0007669"/>
    <property type="project" value="UniProtKB-SubCell"/>
</dbReference>
<dbReference type="EMBL" id="MGFH01000191">
    <property type="protein sequence ID" value="OGM03020.1"/>
    <property type="molecule type" value="Genomic_DNA"/>
</dbReference>
<evidence type="ECO:0000256" key="3">
    <source>
        <dbReference type="ARBA" id="ARBA00022679"/>
    </source>
</evidence>
<evidence type="ECO:0000313" key="10">
    <source>
        <dbReference type="Proteomes" id="UP000178735"/>
    </source>
</evidence>
<dbReference type="InterPro" id="IPR039901">
    <property type="entry name" value="Kdotransferase"/>
</dbReference>
<evidence type="ECO:0000313" key="9">
    <source>
        <dbReference type="EMBL" id="OGM03020.1"/>
    </source>
</evidence>
<keyword evidence="2" id="KW-0997">Cell inner membrane</keyword>
<dbReference type="Pfam" id="PF00534">
    <property type="entry name" value="Glycos_transf_1"/>
    <property type="match status" value="1"/>
</dbReference>